<dbReference type="InterPro" id="IPR036388">
    <property type="entry name" value="WH-like_DNA-bd_sf"/>
</dbReference>
<dbReference type="GO" id="GO:0000794">
    <property type="term" value="C:condensed nuclear chromosome"/>
    <property type="evidence" value="ECO:0007669"/>
    <property type="project" value="TreeGrafter"/>
</dbReference>
<dbReference type="Gene3D" id="1.10.10.10">
    <property type="entry name" value="Winged helix-like DNA-binding domain superfamily/Winged helix DNA-binding domain"/>
    <property type="match status" value="1"/>
</dbReference>
<comment type="subcellular location">
    <subcellularLocation>
        <location evidence="1">Nucleus</location>
    </subcellularLocation>
</comment>
<dbReference type="EMBL" id="JAHDYR010000006">
    <property type="protein sequence ID" value="KAG9396261.1"/>
    <property type="molecule type" value="Genomic_DNA"/>
</dbReference>
<dbReference type="PANTHER" id="PTHR15938:SF0">
    <property type="entry name" value="HOMOLOGOUS-PAIRING PROTEIN 2 HOMOLOG"/>
    <property type="match status" value="1"/>
</dbReference>
<accession>A0A8J6C066</accession>
<dbReference type="PANTHER" id="PTHR15938">
    <property type="entry name" value="TBP-1 INTERACTING PROTEIN"/>
    <property type="match status" value="1"/>
</dbReference>
<evidence type="ECO:0000313" key="8">
    <source>
        <dbReference type="EMBL" id="KAG9396261.1"/>
    </source>
</evidence>
<evidence type="ECO:0000256" key="6">
    <source>
        <dbReference type="SAM" id="Coils"/>
    </source>
</evidence>
<dbReference type="GO" id="GO:0003690">
    <property type="term" value="F:double-stranded DNA binding"/>
    <property type="evidence" value="ECO:0007669"/>
    <property type="project" value="TreeGrafter"/>
</dbReference>
<dbReference type="OrthoDB" id="272266at2759"/>
<evidence type="ECO:0000256" key="2">
    <source>
        <dbReference type="ARBA" id="ARBA00007922"/>
    </source>
</evidence>
<dbReference type="GO" id="GO:0120231">
    <property type="term" value="C:DNA recombinase auxiliary factor complex"/>
    <property type="evidence" value="ECO:0007669"/>
    <property type="project" value="TreeGrafter"/>
</dbReference>
<keyword evidence="3" id="KW-0233">DNA recombination</keyword>
<evidence type="ECO:0000259" key="7">
    <source>
        <dbReference type="Pfam" id="PF07106"/>
    </source>
</evidence>
<evidence type="ECO:0000256" key="1">
    <source>
        <dbReference type="ARBA" id="ARBA00004123"/>
    </source>
</evidence>
<dbReference type="GO" id="GO:0000709">
    <property type="term" value="P:meiotic joint molecule formation"/>
    <property type="evidence" value="ECO:0007669"/>
    <property type="project" value="TreeGrafter"/>
</dbReference>
<evidence type="ECO:0000256" key="4">
    <source>
        <dbReference type="ARBA" id="ARBA00023242"/>
    </source>
</evidence>
<comment type="similarity">
    <text evidence="2">Belongs to the HOP2 family.</text>
</comment>
<dbReference type="GO" id="GO:0010774">
    <property type="term" value="P:meiotic strand invasion involved in reciprocal meiotic recombination"/>
    <property type="evidence" value="ECO:0007669"/>
    <property type="project" value="TreeGrafter"/>
</dbReference>
<evidence type="ECO:0000256" key="3">
    <source>
        <dbReference type="ARBA" id="ARBA00023172"/>
    </source>
</evidence>
<keyword evidence="5" id="KW-0469">Meiosis</keyword>
<dbReference type="Pfam" id="PF07106">
    <property type="entry name" value="WHD_TBPIP"/>
    <property type="match status" value="1"/>
</dbReference>
<dbReference type="Proteomes" id="UP000717585">
    <property type="component" value="Unassembled WGS sequence"/>
</dbReference>
<comment type="caution">
    <text evidence="8">The sequence shown here is derived from an EMBL/GenBank/DDBJ whole genome shotgun (WGS) entry which is preliminary data.</text>
</comment>
<feature type="coiled-coil region" evidence="6">
    <location>
        <begin position="100"/>
        <end position="164"/>
    </location>
</feature>
<evidence type="ECO:0000256" key="5">
    <source>
        <dbReference type="ARBA" id="ARBA00023254"/>
    </source>
</evidence>
<gene>
    <name evidence="8" type="ORF">J8273_1992</name>
</gene>
<keyword evidence="6" id="KW-0175">Coiled coil</keyword>
<keyword evidence="9" id="KW-1185">Reference proteome</keyword>
<feature type="domain" description="Homologous-pairing protein 2 winged helix" evidence="7">
    <location>
        <begin position="21"/>
        <end position="80"/>
    </location>
</feature>
<sequence>MAGSTKGKGGEWTPAQLQREIVAFVTEHRQPISATETVNWMQSKNKAGKSKVKVDRALDAAVADGQLVMKAFGRSKLFWAEIPIPTAEQTAELNTKRTYIREANVRIVEMKEQQQQLEDRTRQLLKEPTDAEIDDLLEKRRAEVAALEQRLKDNEEAVGTIDEEANKRTDAELLYLVKLWKTRRMAVMDVINQMSEGRDKPVPDLLEEFGLETDEEAGVSLADVQGLLGIGSKRAR</sequence>
<name>A0A8J6C066_9EUKA</name>
<evidence type="ECO:0000313" key="9">
    <source>
        <dbReference type="Proteomes" id="UP000717585"/>
    </source>
</evidence>
<organism evidence="8 9">
    <name type="scientific">Carpediemonas membranifera</name>
    <dbReference type="NCBI Taxonomy" id="201153"/>
    <lineage>
        <taxon>Eukaryota</taxon>
        <taxon>Metamonada</taxon>
        <taxon>Carpediemonas-like organisms</taxon>
        <taxon>Carpediemonas</taxon>
    </lineage>
</organism>
<proteinExistence type="inferred from homology"/>
<protein>
    <submittedName>
        <fullName evidence="8">Homologous-pairing protein 2</fullName>
    </submittedName>
</protein>
<reference evidence="8" key="1">
    <citation type="submission" date="2021-05" db="EMBL/GenBank/DDBJ databases">
        <title>A free-living protist that lacks canonical eukaryotic 1 DNA replication and segregation systems.</title>
        <authorList>
            <person name="Salas-Leiva D.E."/>
            <person name="Tromer E.C."/>
            <person name="Curtis B.A."/>
            <person name="Jerlstrom-Hultqvist J."/>
            <person name="Kolisko M."/>
            <person name="Yi Z."/>
            <person name="Salas-Leiva J.S."/>
            <person name="Gallot-Lavallee L."/>
            <person name="Kops G.J.P.L."/>
            <person name="Archibald J.M."/>
            <person name="Simpson A.G.B."/>
            <person name="Roger A.J."/>
        </authorList>
    </citation>
    <scope>NUCLEOTIDE SEQUENCE</scope>
    <source>
        <strain evidence="8">BICM</strain>
    </source>
</reference>
<dbReference type="GO" id="GO:0120230">
    <property type="term" value="F:recombinase activator activity"/>
    <property type="evidence" value="ECO:0007669"/>
    <property type="project" value="TreeGrafter"/>
</dbReference>
<dbReference type="GO" id="GO:0007129">
    <property type="term" value="P:homologous chromosome pairing at meiosis"/>
    <property type="evidence" value="ECO:0007669"/>
    <property type="project" value="TreeGrafter"/>
</dbReference>
<dbReference type="AlphaFoldDB" id="A0A8J6C066"/>
<dbReference type="InterPro" id="IPR010776">
    <property type="entry name" value="Hop2_WH_dom"/>
</dbReference>
<keyword evidence="4" id="KW-0539">Nucleus</keyword>